<dbReference type="EMBL" id="CAXLJM020000044">
    <property type="protein sequence ID" value="CAL8110356.1"/>
    <property type="molecule type" value="Genomic_DNA"/>
</dbReference>
<feature type="region of interest" description="Disordered" evidence="2">
    <location>
        <begin position="230"/>
        <end position="263"/>
    </location>
</feature>
<feature type="compositionally biased region" description="Acidic residues" evidence="2">
    <location>
        <begin position="254"/>
        <end position="263"/>
    </location>
</feature>
<reference evidence="3 4" key="1">
    <citation type="submission" date="2024-08" db="EMBL/GenBank/DDBJ databases">
        <authorList>
            <person name="Cucini C."/>
            <person name="Frati F."/>
        </authorList>
    </citation>
    <scope>NUCLEOTIDE SEQUENCE [LARGE SCALE GENOMIC DNA]</scope>
</reference>
<organism evidence="3 4">
    <name type="scientific">Orchesella dallaii</name>
    <dbReference type="NCBI Taxonomy" id="48710"/>
    <lineage>
        <taxon>Eukaryota</taxon>
        <taxon>Metazoa</taxon>
        <taxon>Ecdysozoa</taxon>
        <taxon>Arthropoda</taxon>
        <taxon>Hexapoda</taxon>
        <taxon>Collembola</taxon>
        <taxon>Entomobryomorpha</taxon>
        <taxon>Entomobryoidea</taxon>
        <taxon>Orchesellidae</taxon>
        <taxon>Orchesellinae</taxon>
        <taxon>Orchesella</taxon>
    </lineage>
</organism>
<feature type="coiled-coil region" evidence="1">
    <location>
        <begin position="139"/>
        <end position="166"/>
    </location>
</feature>
<dbReference type="Proteomes" id="UP001642540">
    <property type="component" value="Unassembled WGS sequence"/>
</dbReference>
<protein>
    <submittedName>
        <fullName evidence="3">Uncharacterized protein</fullName>
    </submittedName>
</protein>
<gene>
    <name evidence="3" type="ORF">ODALV1_LOCUS14186</name>
</gene>
<sequence length="263" mass="29595">MSTQPSNQQPQSRRRQQWIPPYFLPWCNPQMMMPPYMGFQRKSKKQKSPQALARIQRRTAKYRSGEVHVTNQRSSVVPSAVGSSILLPEAMDTSVAAPSPSKPKPVPFKKVVILKDAQTQTHPAIPVTFPDPRKVVMDEEAQLRKKKCAEQAKAELEKRKAIYAEKLKCKYVRKSEAARKLLAIPETAKTPKRKVNFRPVTGVMKNLPEKPPTSPSAVLGRFDKMVINKPDAEDLFADPPATPTPINRPNPEDALLDSEPEDK</sequence>
<keyword evidence="4" id="KW-1185">Reference proteome</keyword>
<proteinExistence type="predicted"/>
<evidence type="ECO:0000256" key="2">
    <source>
        <dbReference type="SAM" id="MobiDB-lite"/>
    </source>
</evidence>
<accession>A0ABP1QR03</accession>
<keyword evidence="1" id="KW-0175">Coiled coil</keyword>
<evidence type="ECO:0000313" key="3">
    <source>
        <dbReference type="EMBL" id="CAL8110356.1"/>
    </source>
</evidence>
<evidence type="ECO:0000256" key="1">
    <source>
        <dbReference type="SAM" id="Coils"/>
    </source>
</evidence>
<comment type="caution">
    <text evidence="3">The sequence shown here is derived from an EMBL/GenBank/DDBJ whole genome shotgun (WGS) entry which is preliminary data.</text>
</comment>
<name>A0ABP1QR03_9HEXA</name>
<evidence type="ECO:0000313" key="4">
    <source>
        <dbReference type="Proteomes" id="UP001642540"/>
    </source>
</evidence>